<evidence type="ECO:0000256" key="1">
    <source>
        <dbReference type="SAM" id="Phobius"/>
    </source>
</evidence>
<keyword evidence="1" id="KW-1133">Transmembrane helix</keyword>
<keyword evidence="1" id="KW-0812">Transmembrane</keyword>
<organism evidence="2 3">
    <name type="scientific">Candidatus Woesebacteria bacterium GW2011_GWA1_39_21</name>
    <dbReference type="NCBI Taxonomy" id="1618550"/>
    <lineage>
        <taxon>Bacteria</taxon>
        <taxon>Candidatus Woeseibacteriota</taxon>
    </lineage>
</organism>
<dbReference type="AlphaFoldDB" id="A0A0G0N733"/>
<keyword evidence="1" id="KW-0472">Membrane</keyword>
<gene>
    <name evidence="2" type="ORF">UT39_C0009G0008</name>
</gene>
<accession>A0A0G0N733</accession>
<dbReference type="EMBL" id="LBWP01000009">
    <property type="protein sequence ID" value="KKR11248.1"/>
    <property type="molecule type" value="Genomic_DNA"/>
</dbReference>
<comment type="caution">
    <text evidence="2">The sequence shown here is derived from an EMBL/GenBank/DDBJ whole genome shotgun (WGS) entry which is preliminary data.</text>
</comment>
<dbReference type="STRING" id="1618550.UT39_C0009G0008"/>
<sequence length="614" mass="68477">MVLQTNTVKISGVPSDEGWSASFEFSFKNERFPHGVTLFLVFSTIRKNMEFSDSEVSRKILQRFQEEYLKAAAKPPDLALKDAARTIFDEFFQKLDGLEVASACYLNGTFYSSCLNGGKLSLYRDGFLVKILDSVSPRVVSASGYPKEGDYMLLATSDFFKKISPSELKGCFSKGVKTIEEVVSLRIHATATASVAVVSFGFGNNFTEESVDIGTSASLVNIRGRGAQLRNMGTGFLEKVHNIFPKRRLFLNRQDSEVGVRSRKLIVVGVILTLLLGISIFFGVYKNKKDAYKNTYSERLAFAKTNIEDAISMKAVDISRSRELFMQGGDVLQQLVAEGIKDPEIDALTKMVSNNKGEILGEKEVSPQLWLDLTLVVDNFSSDSLASDGQFVYNPDFLKRSIISVDLKSKRSATVKIPENIGASAIIAKSTDVYLLGNDGLYALEKSRKEVDKTWSETPRIAGFASNIYFLDTEKGEILKSSGTEAGFSEAKKWTTSEREGFDGVKSFVVDGFAWVLKNDTQILKFSYGNGLNFQLKGYPYELPNYDLLTTDENSENLYLLVRKDKKISVFDKTGRYQYNLNADVFGDTKDFLVFESESKIILLAGEKLYEVKI</sequence>
<evidence type="ECO:0000313" key="2">
    <source>
        <dbReference type="EMBL" id="KKR11248.1"/>
    </source>
</evidence>
<protein>
    <submittedName>
        <fullName evidence="2">Uncharacterized protein</fullName>
    </submittedName>
</protein>
<proteinExistence type="predicted"/>
<feature type="transmembrane region" description="Helical" evidence="1">
    <location>
        <begin position="265"/>
        <end position="285"/>
    </location>
</feature>
<name>A0A0G0N733_9BACT</name>
<reference evidence="2 3" key="1">
    <citation type="journal article" date="2015" name="Nature">
        <title>rRNA introns, odd ribosomes, and small enigmatic genomes across a large radiation of phyla.</title>
        <authorList>
            <person name="Brown C.T."/>
            <person name="Hug L.A."/>
            <person name="Thomas B.C."/>
            <person name="Sharon I."/>
            <person name="Castelle C.J."/>
            <person name="Singh A."/>
            <person name="Wilkins M.J."/>
            <person name="Williams K.H."/>
            <person name="Banfield J.F."/>
        </authorList>
    </citation>
    <scope>NUCLEOTIDE SEQUENCE [LARGE SCALE GENOMIC DNA]</scope>
</reference>
<dbReference type="Proteomes" id="UP000034246">
    <property type="component" value="Unassembled WGS sequence"/>
</dbReference>
<evidence type="ECO:0000313" key="3">
    <source>
        <dbReference type="Proteomes" id="UP000034246"/>
    </source>
</evidence>